<dbReference type="Proteomes" id="UP001221757">
    <property type="component" value="Unassembled WGS sequence"/>
</dbReference>
<evidence type="ECO:0000313" key="3">
    <source>
        <dbReference type="EMBL" id="KAJ7701888.1"/>
    </source>
</evidence>
<dbReference type="Pfam" id="PF18758">
    <property type="entry name" value="KDZ"/>
    <property type="match status" value="1"/>
</dbReference>
<feature type="region of interest" description="Disordered" evidence="1">
    <location>
        <begin position="433"/>
        <end position="493"/>
    </location>
</feature>
<feature type="compositionally biased region" description="Gly residues" evidence="1">
    <location>
        <begin position="480"/>
        <end position="490"/>
    </location>
</feature>
<evidence type="ECO:0000259" key="2">
    <source>
        <dbReference type="Pfam" id="PF18803"/>
    </source>
</evidence>
<evidence type="ECO:0000256" key="1">
    <source>
        <dbReference type="SAM" id="MobiDB-lite"/>
    </source>
</evidence>
<reference evidence="3" key="1">
    <citation type="submission" date="2023-03" db="EMBL/GenBank/DDBJ databases">
        <title>Massive genome expansion in bonnet fungi (Mycena s.s.) driven by repeated elements and novel gene families across ecological guilds.</title>
        <authorList>
            <consortium name="Lawrence Berkeley National Laboratory"/>
            <person name="Harder C.B."/>
            <person name="Miyauchi S."/>
            <person name="Viragh M."/>
            <person name="Kuo A."/>
            <person name="Thoen E."/>
            <person name="Andreopoulos B."/>
            <person name="Lu D."/>
            <person name="Skrede I."/>
            <person name="Drula E."/>
            <person name="Henrissat B."/>
            <person name="Morin E."/>
            <person name="Kohler A."/>
            <person name="Barry K."/>
            <person name="LaButti K."/>
            <person name="Morin E."/>
            <person name="Salamov A."/>
            <person name="Lipzen A."/>
            <person name="Mereny Z."/>
            <person name="Hegedus B."/>
            <person name="Baldrian P."/>
            <person name="Stursova M."/>
            <person name="Weitz H."/>
            <person name="Taylor A."/>
            <person name="Grigoriev I.V."/>
            <person name="Nagy L.G."/>
            <person name="Martin F."/>
            <person name="Kauserud H."/>
        </authorList>
    </citation>
    <scope>NUCLEOTIDE SEQUENCE</scope>
    <source>
        <strain evidence="3">CBHHK067</strain>
    </source>
</reference>
<proteinExistence type="predicted"/>
<name>A0AAD7DY94_MYCRO</name>
<sequence>MDSSISYDLDPGDYTADRAIYPSTDSWRAAGESVNFTAKRRRIEPTELNDTFGNWIPVPDDGESLGVHGYSDSDSESDDLDPATGLKRKRYRTSDDPDRVWCELKQMFLDKTVRCDGLGDSLGAVACRCCPEVAEGNVPPVPEQLFKCNDCGDFLQCKACVISWHTVQPLHVLKKWTGEFWDDITIDELDVVYQVGHGASTIDPATCATFEALELYRLLNVMGNINVHDFVRMLERRTNPTKVKPIPDRYKAFGRMTRQYAFLKQAKRAGRAHDILGLDATPPGGFLYMLLLAVDANFRLKNIIRKNEVYNPSFGSGWGHLVEEKPYKKHLKNYVAEKDVSTCIVFAALLQKDTQMTTGLRCSGVGGVVCVRHELVRSQGMGDLQKGEWGTLARKLVVAIEERDIQIAAFTTVNGSLRTALCTEWMEKINTWKADKTKPNPYQPAGGKRKQQGGGAPPQFRAEAQDVPRPSGKTYAGSVAGFGGGGGGPGSESAPINPENVTLWMPSELKGTARTRGCVKGLAEKEAKLREAQCSNALDDLRRRLHAKRHFIQFRNSNVVGQRQATRSNTLIAQVGEHIETITAKYCRGWKALTALKGKTYCEKKRFFELKPEDIALDEEEEKKRTKKKLFPWIWTARGGPGEDELELHEGEAPDMAHHRRSADRLLVAVRVDWSKALARKVHWMEEVQLLREEMRRVMHSLEWKANWWETQQEARGTQIPAVLRVGLAAYAARQAHLHRQVAARFKTGWDTSAAGVVWAAARKDALAEGMASFARTTEES</sequence>
<protein>
    <recommendedName>
        <fullName evidence="2">CxC2-like cysteine cluster KDZ transposase-associated domain-containing protein</fullName>
    </recommendedName>
</protein>
<dbReference type="InterPro" id="IPR041457">
    <property type="entry name" value="CxC2_KDZ-assoc"/>
</dbReference>
<keyword evidence="4" id="KW-1185">Reference proteome</keyword>
<feature type="region of interest" description="Disordered" evidence="1">
    <location>
        <begin position="63"/>
        <end position="91"/>
    </location>
</feature>
<comment type="caution">
    <text evidence="3">The sequence shown here is derived from an EMBL/GenBank/DDBJ whole genome shotgun (WGS) entry which is preliminary data.</text>
</comment>
<dbReference type="Pfam" id="PF18803">
    <property type="entry name" value="CxC2"/>
    <property type="match status" value="1"/>
</dbReference>
<accession>A0AAD7DY94</accession>
<dbReference type="InterPro" id="IPR040521">
    <property type="entry name" value="KDZ"/>
</dbReference>
<evidence type="ECO:0000313" key="4">
    <source>
        <dbReference type="Proteomes" id="UP001221757"/>
    </source>
</evidence>
<gene>
    <name evidence="3" type="ORF">B0H17DRAFT_1128104</name>
</gene>
<feature type="domain" description="CxC2-like cysteine cluster KDZ transposase-associated" evidence="2">
    <location>
        <begin position="199"/>
        <end position="241"/>
    </location>
</feature>
<dbReference type="AlphaFoldDB" id="A0AAD7DY94"/>
<dbReference type="EMBL" id="JARKIE010000016">
    <property type="protein sequence ID" value="KAJ7701888.1"/>
    <property type="molecule type" value="Genomic_DNA"/>
</dbReference>
<organism evidence="3 4">
    <name type="scientific">Mycena rosella</name>
    <name type="common">Pink bonnet</name>
    <name type="synonym">Agaricus rosellus</name>
    <dbReference type="NCBI Taxonomy" id="1033263"/>
    <lineage>
        <taxon>Eukaryota</taxon>
        <taxon>Fungi</taxon>
        <taxon>Dikarya</taxon>
        <taxon>Basidiomycota</taxon>
        <taxon>Agaricomycotina</taxon>
        <taxon>Agaricomycetes</taxon>
        <taxon>Agaricomycetidae</taxon>
        <taxon>Agaricales</taxon>
        <taxon>Marasmiineae</taxon>
        <taxon>Mycenaceae</taxon>
        <taxon>Mycena</taxon>
    </lineage>
</organism>